<reference evidence="1 2" key="1">
    <citation type="submission" date="2009-11" db="EMBL/GenBank/DDBJ databases">
        <title>Annotation of Allomyces macrogynus ATCC 38327.</title>
        <authorList>
            <consortium name="The Broad Institute Genome Sequencing Platform"/>
            <person name="Russ C."/>
            <person name="Cuomo C."/>
            <person name="Burger G."/>
            <person name="Gray M.W."/>
            <person name="Holland P.W.H."/>
            <person name="King N."/>
            <person name="Lang F.B.F."/>
            <person name="Roger A.J."/>
            <person name="Ruiz-Trillo I."/>
            <person name="Young S.K."/>
            <person name="Zeng Q."/>
            <person name="Gargeya S."/>
            <person name="Fitzgerald M."/>
            <person name="Haas B."/>
            <person name="Abouelleil A."/>
            <person name="Alvarado L."/>
            <person name="Arachchi H.M."/>
            <person name="Berlin A."/>
            <person name="Chapman S.B."/>
            <person name="Gearin G."/>
            <person name="Goldberg J."/>
            <person name="Griggs A."/>
            <person name="Gujja S."/>
            <person name="Hansen M."/>
            <person name="Heiman D."/>
            <person name="Howarth C."/>
            <person name="Larimer J."/>
            <person name="Lui A."/>
            <person name="MacDonald P.J.P."/>
            <person name="McCowen C."/>
            <person name="Montmayeur A."/>
            <person name="Murphy C."/>
            <person name="Neiman D."/>
            <person name="Pearson M."/>
            <person name="Priest M."/>
            <person name="Roberts A."/>
            <person name="Saif S."/>
            <person name="Shea T."/>
            <person name="Sisk P."/>
            <person name="Stolte C."/>
            <person name="Sykes S."/>
            <person name="Wortman J."/>
            <person name="Nusbaum C."/>
            <person name="Birren B."/>
        </authorList>
    </citation>
    <scope>NUCLEOTIDE SEQUENCE [LARGE SCALE GENOMIC DNA]</scope>
    <source>
        <strain evidence="1 2">ATCC 38327</strain>
    </source>
</reference>
<dbReference type="OrthoDB" id="10606015at2759"/>
<organism evidence="1 2">
    <name type="scientific">Allomyces macrogynus (strain ATCC 38327)</name>
    <name type="common">Allomyces javanicus var. macrogynus</name>
    <dbReference type="NCBI Taxonomy" id="578462"/>
    <lineage>
        <taxon>Eukaryota</taxon>
        <taxon>Fungi</taxon>
        <taxon>Fungi incertae sedis</taxon>
        <taxon>Blastocladiomycota</taxon>
        <taxon>Blastocladiomycetes</taxon>
        <taxon>Blastocladiales</taxon>
        <taxon>Blastocladiaceae</taxon>
        <taxon>Allomyces</taxon>
    </lineage>
</organism>
<dbReference type="VEuPathDB" id="FungiDB:AMAG_00410"/>
<accession>A0A0L0RWH8</accession>
<evidence type="ECO:0000313" key="1">
    <source>
        <dbReference type="EMBL" id="KNE54436.1"/>
    </source>
</evidence>
<proteinExistence type="predicted"/>
<protein>
    <submittedName>
        <fullName evidence="1">Uncharacterized protein</fullName>
    </submittedName>
</protein>
<dbReference type="AlphaFoldDB" id="A0A0L0RWH8"/>
<gene>
    <name evidence="1" type="ORF">AMAG_00410</name>
</gene>
<sequence length="206" mass="23604">MRAEVATLVKHRNAPGFPFKFKAYIAYQYPAMASDRDKVDLLEELVVQHMPSQHSHSPNATRMALVLLRYATVDEWDWVNMVMQRHILAHLDELVRATLGDVDSPDRDGVPLLLLFVLNDPPTNYEQQQRRRYDAFIPFWTTNLSSLRYLWMRDVPTEVLNLVRDYATLLADARLLDAIRDGHIEAIKGTLADAPAAATRDVQHSP</sequence>
<evidence type="ECO:0000313" key="2">
    <source>
        <dbReference type="Proteomes" id="UP000054350"/>
    </source>
</evidence>
<keyword evidence="2" id="KW-1185">Reference proteome</keyword>
<name>A0A0L0RWH8_ALLM3</name>
<dbReference type="EMBL" id="GG745328">
    <property type="protein sequence ID" value="KNE54436.1"/>
    <property type="molecule type" value="Genomic_DNA"/>
</dbReference>
<dbReference type="Proteomes" id="UP000054350">
    <property type="component" value="Unassembled WGS sequence"/>
</dbReference>
<reference evidence="2" key="2">
    <citation type="submission" date="2009-11" db="EMBL/GenBank/DDBJ databases">
        <title>The Genome Sequence of Allomyces macrogynus strain ATCC 38327.</title>
        <authorList>
            <consortium name="The Broad Institute Genome Sequencing Platform"/>
            <person name="Russ C."/>
            <person name="Cuomo C."/>
            <person name="Shea T."/>
            <person name="Young S.K."/>
            <person name="Zeng Q."/>
            <person name="Koehrsen M."/>
            <person name="Haas B."/>
            <person name="Borodovsky M."/>
            <person name="Guigo R."/>
            <person name="Alvarado L."/>
            <person name="Berlin A."/>
            <person name="Borenstein D."/>
            <person name="Chen Z."/>
            <person name="Engels R."/>
            <person name="Freedman E."/>
            <person name="Gellesch M."/>
            <person name="Goldberg J."/>
            <person name="Griggs A."/>
            <person name="Gujja S."/>
            <person name="Heiman D."/>
            <person name="Hepburn T."/>
            <person name="Howarth C."/>
            <person name="Jen D."/>
            <person name="Larson L."/>
            <person name="Lewis B."/>
            <person name="Mehta T."/>
            <person name="Park D."/>
            <person name="Pearson M."/>
            <person name="Roberts A."/>
            <person name="Saif S."/>
            <person name="Shenoy N."/>
            <person name="Sisk P."/>
            <person name="Stolte C."/>
            <person name="Sykes S."/>
            <person name="Walk T."/>
            <person name="White J."/>
            <person name="Yandava C."/>
            <person name="Burger G."/>
            <person name="Gray M.W."/>
            <person name="Holland P.W.H."/>
            <person name="King N."/>
            <person name="Lang F.B.F."/>
            <person name="Roger A.J."/>
            <person name="Ruiz-Trillo I."/>
            <person name="Lander E."/>
            <person name="Nusbaum C."/>
        </authorList>
    </citation>
    <scope>NUCLEOTIDE SEQUENCE [LARGE SCALE GENOMIC DNA]</scope>
    <source>
        <strain evidence="2">ATCC 38327</strain>
    </source>
</reference>